<keyword evidence="4" id="KW-0410">Iron transport</keyword>
<feature type="binding site" evidence="14">
    <location>
        <position position="41"/>
    </location>
    <ligand>
        <name>Mg(2+)</name>
        <dbReference type="ChEBI" id="CHEBI:18420"/>
        <label>2</label>
    </ligand>
</feature>
<dbReference type="PANTHER" id="PTHR43185:SF1">
    <property type="entry name" value="FE(2+) TRANSPORTER FEOB"/>
    <property type="match status" value="1"/>
</dbReference>
<evidence type="ECO:0000256" key="5">
    <source>
        <dbReference type="ARBA" id="ARBA00022692"/>
    </source>
</evidence>
<dbReference type="PROSITE" id="PS51711">
    <property type="entry name" value="G_FEOB"/>
    <property type="match status" value="1"/>
</dbReference>
<dbReference type="GO" id="GO:0015093">
    <property type="term" value="F:ferrous iron transmembrane transporter activity"/>
    <property type="evidence" value="ECO:0007669"/>
    <property type="project" value="UniProtKB-UniRule"/>
</dbReference>
<evidence type="ECO:0000259" key="16">
    <source>
        <dbReference type="PROSITE" id="PS51711"/>
    </source>
</evidence>
<feature type="transmembrane region" description="Helical" evidence="15">
    <location>
        <begin position="376"/>
        <end position="402"/>
    </location>
</feature>
<evidence type="ECO:0000256" key="1">
    <source>
        <dbReference type="ARBA" id="ARBA00004651"/>
    </source>
</evidence>
<evidence type="ECO:0000256" key="15">
    <source>
        <dbReference type="SAM" id="Phobius"/>
    </source>
</evidence>
<keyword evidence="8" id="KW-0408">Iron</keyword>
<dbReference type="InterPro" id="IPR027417">
    <property type="entry name" value="P-loop_NTPase"/>
</dbReference>
<feature type="binding site" evidence="13">
    <location>
        <begin position="72"/>
        <end position="75"/>
    </location>
    <ligand>
        <name>GTP</name>
        <dbReference type="ChEBI" id="CHEBI:37565"/>
        <label>1</label>
    </ligand>
</feature>
<dbReference type="InterPro" id="IPR011640">
    <property type="entry name" value="Fe2_transport_prot_B_C"/>
</dbReference>
<evidence type="ECO:0000256" key="6">
    <source>
        <dbReference type="ARBA" id="ARBA00022741"/>
    </source>
</evidence>
<evidence type="ECO:0000256" key="4">
    <source>
        <dbReference type="ARBA" id="ARBA00022496"/>
    </source>
</evidence>
<dbReference type="Pfam" id="PF02421">
    <property type="entry name" value="FeoB_N"/>
    <property type="match status" value="1"/>
</dbReference>
<feature type="transmembrane region" description="Helical" evidence="15">
    <location>
        <begin position="656"/>
        <end position="676"/>
    </location>
</feature>
<evidence type="ECO:0000256" key="10">
    <source>
        <dbReference type="ARBA" id="ARBA00023134"/>
    </source>
</evidence>
<dbReference type="GO" id="GO:0005886">
    <property type="term" value="C:plasma membrane"/>
    <property type="evidence" value="ECO:0007669"/>
    <property type="project" value="UniProtKB-SubCell"/>
</dbReference>
<dbReference type="CDD" id="cd01879">
    <property type="entry name" value="FeoB"/>
    <property type="match status" value="1"/>
</dbReference>
<organism evidence="17">
    <name type="scientific">Ignisphaera aggregans</name>
    <dbReference type="NCBI Taxonomy" id="334771"/>
    <lineage>
        <taxon>Archaea</taxon>
        <taxon>Thermoproteota</taxon>
        <taxon>Thermoprotei</taxon>
        <taxon>Desulfurococcales</taxon>
        <taxon>Desulfurococcaceae</taxon>
        <taxon>Ignisphaera</taxon>
    </lineage>
</organism>
<keyword evidence="2" id="KW-0813">Transport</keyword>
<dbReference type="AlphaFoldDB" id="A0A832ELI5"/>
<keyword evidence="14" id="KW-0460">Magnesium</keyword>
<dbReference type="InterPro" id="IPR030389">
    <property type="entry name" value="G_FEOB_dom"/>
</dbReference>
<reference evidence="17" key="1">
    <citation type="journal article" date="2020" name="mSystems">
        <title>Genome- and Community-Level Interaction Insights into Carbon Utilization and Element Cycling Functions of Hydrothermarchaeota in Hydrothermal Sediment.</title>
        <authorList>
            <person name="Zhou Z."/>
            <person name="Liu Y."/>
            <person name="Xu W."/>
            <person name="Pan J."/>
            <person name="Luo Z.H."/>
            <person name="Li M."/>
        </authorList>
    </citation>
    <scope>NUCLEOTIDE SEQUENCE</scope>
    <source>
        <strain evidence="17">SpSt-629</strain>
    </source>
</reference>
<feature type="transmembrane region" description="Helical" evidence="15">
    <location>
        <begin position="300"/>
        <end position="320"/>
    </location>
</feature>
<keyword evidence="6 13" id="KW-0547">Nucleotide-binding</keyword>
<feature type="transmembrane region" description="Helical" evidence="15">
    <location>
        <begin position="433"/>
        <end position="453"/>
    </location>
</feature>
<feature type="transmembrane region" description="Helical" evidence="15">
    <location>
        <begin position="491"/>
        <end position="510"/>
    </location>
</feature>
<dbReference type="InterPro" id="IPR005225">
    <property type="entry name" value="Small_GTP-bd"/>
</dbReference>
<dbReference type="Pfam" id="PF07664">
    <property type="entry name" value="FeoB_C"/>
    <property type="match status" value="1"/>
</dbReference>
<proteinExistence type="predicted"/>
<feature type="domain" description="FeoB-type G" evidence="16">
    <location>
        <begin position="19"/>
        <end position="180"/>
    </location>
</feature>
<keyword evidence="11 15" id="KW-0472">Membrane</keyword>
<feature type="binding site" evidence="13">
    <location>
        <begin position="51"/>
        <end position="55"/>
    </location>
    <ligand>
        <name>GTP</name>
        <dbReference type="ChEBI" id="CHEBI:37565"/>
        <label>1</label>
    </ligand>
</feature>
<dbReference type="NCBIfam" id="TIGR00231">
    <property type="entry name" value="small_GTP"/>
    <property type="match status" value="1"/>
</dbReference>
<dbReference type="PANTHER" id="PTHR43185">
    <property type="entry name" value="FERROUS IRON TRANSPORT PROTEIN B"/>
    <property type="match status" value="1"/>
</dbReference>
<keyword evidence="3" id="KW-1003">Cell membrane</keyword>
<evidence type="ECO:0000256" key="13">
    <source>
        <dbReference type="PIRSR" id="PIRSR603373-1"/>
    </source>
</evidence>
<evidence type="ECO:0000256" key="11">
    <source>
        <dbReference type="ARBA" id="ARBA00023136"/>
    </source>
</evidence>
<protein>
    <recommendedName>
        <fullName evidence="12">Ferrous iron transport protein B</fullName>
    </recommendedName>
</protein>
<dbReference type="SUPFAM" id="SSF52540">
    <property type="entry name" value="P-loop containing nucleoside triphosphate hydrolases"/>
    <property type="match status" value="1"/>
</dbReference>
<evidence type="ECO:0000256" key="2">
    <source>
        <dbReference type="ARBA" id="ARBA00022448"/>
    </source>
</evidence>
<dbReference type="PRINTS" id="PR00326">
    <property type="entry name" value="GTP1OBG"/>
</dbReference>
<dbReference type="GO" id="GO:0046872">
    <property type="term" value="F:metal ion binding"/>
    <property type="evidence" value="ECO:0007669"/>
    <property type="project" value="UniProtKB-KW"/>
</dbReference>
<evidence type="ECO:0000256" key="12">
    <source>
        <dbReference type="NCBIfam" id="TIGR00437"/>
    </source>
</evidence>
<dbReference type="EMBL" id="DTAU01000014">
    <property type="protein sequence ID" value="HFQ78175.1"/>
    <property type="molecule type" value="Genomic_DNA"/>
</dbReference>
<feature type="transmembrane region" description="Helical" evidence="15">
    <location>
        <begin position="688"/>
        <end position="711"/>
    </location>
</feature>
<dbReference type="Pfam" id="PF07670">
    <property type="entry name" value="Gate"/>
    <property type="match status" value="2"/>
</dbReference>
<evidence type="ECO:0000313" key="17">
    <source>
        <dbReference type="EMBL" id="HFQ78175.1"/>
    </source>
</evidence>
<gene>
    <name evidence="17" type="primary">feoB</name>
    <name evidence="17" type="ORF">ENT99_00530</name>
</gene>
<feature type="transmembrane region" description="Helical" evidence="15">
    <location>
        <begin position="465"/>
        <end position="485"/>
    </location>
</feature>
<feature type="binding site" evidence="14">
    <location>
        <position position="37"/>
    </location>
    <ligand>
        <name>Mg(2+)</name>
        <dbReference type="ChEBI" id="CHEBI:18420"/>
        <label>2</label>
    </ligand>
</feature>
<dbReference type="InterPro" id="IPR006073">
    <property type="entry name" value="GTP-bd"/>
</dbReference>
<evidence type="ECO:0000256" key="14">
    <source>
        <dbReference type="PIRSR" id="PIRSR603373-2"/>
    </source>
</evidence>
<keyword evidence="9" id="KW-0406">Ion transport</keyword>
<evidence type="ECO:0000256" key="3">
    <source>
        <dbReference type="ARBA" id="ARBA00022475"/>
    </source>
</evidence>
<dbReference type="InterPro" id="IPR011642">
    <property type="entry name" value="Gate_dom"/>
</dbReference>
<dbReference type="GO" id="GO:0005525">
    <property type="term" value="F:GTP binding"/>
    <property type="evidence" value="ECO:0007669"/>
    <property type="project" value="UniProtKB-KW"/>
</dbReference>
<dbReference type="NCBIfam" id="TIGR00437">
    <property type="entry name" value="feoB"/>
    <property type="match status" value="1"/>
</dbReference>
<comment type="caution">
    <text evidence="17">The sequence shown here is derived from an EMBL/GenBank/DDBJ whole genome shotgun (WGS) entry which is preliminary data.</text>
</comment>
<dbReference type="InterPro" id="IPR003373">
    <property type="entry name" value="Fe2_transport_prot-B"/>
</dbReference>
<evidence type="ECO:0000256" key="7">
    <source>
        <dbReference type="ARBA" id="ARBA00022989"/>
    </source>
</evidence>
<evidence type="ECO:0000256" key="9">
    <source>
        <dbReference type="ARBA" id="ARBA00023065"/>
    </source>
</evidence>
<sequence>MLKHCGKCCGREMFDSECDIVVAVVGQPNVGKSTLFNVLTGGMERVGNFPGTTVEMNVGRKRYRGKSICFVDLPGIYSLKAVSIDEKIARDFIVFGYWDVVLVLVDLTSGVEGLYLAIQILQLTNRAVIALTKWDIVEKHMSIDIEKIGRLLQVPVVPISALKKIGIKELLDSIVNVVEHGKEMLQGLRIDYGLFEQYLNSITVSIASVLKDARINSRGLAILIAMGNTDICDKLGLSSLCSTLTDVERSISLSAVEYFANRIYEYIRENFSDTINITSIRSLEEGTIYRAIYRVFQNPFLGFVSTFMILFSAILLAFSINTGFPITLVFESIGMENIAEILETYTISGIIAQIFEYLKNTVYVNISPFNPAIANLLAYGVIEGVGVVVSFIPLILITLVILSIIEDSGLGPLMALSIHSFFARFGLSGRAIYPLFISLGCNVPGVISSRAALDNIERLEIIASSSFIPCQARLVVMIAIVGYLFPGNPVLQSLTVIGIYLGGIFLYLFTAKVFRRGLFKSSTPPELVLEIPRIIRKPNAKVVWWNSWVLTKHFIVRAGTVLILVITIVWFSINYGPRGYVEDPIHSYAFHIGRYIGNAIAPLYNLNEDASWKIGFTILTGFIAKENLLATLVVLTEAEEHYIALQSLNLSIPQGIALLVLFMYYIPCVATVSAIYSESKSLKFTVLVTTYIVITALMLSLIVYMIANIILH</sequence>
<feature type="binding site" evidence="13">
    <location>
        <begin position="26"/>
        <end position="33"/>
    </location>
    <ligand>
        <name>GTP</name>
        <dbReference type="ChEBI" id="CHEBI:37565"/>
        <label>1</label>
    </ligand>
</feature>
<accession>A0A832ELI5</accession>
<keyword evidence="10 13" id="KW-0342">GTP-binding</keyword>
<comment type="subcellular location">
    <subcellularLocation>
        <location evidence="1">Cell membrane</location>
        <topology evidence="1">Multi-pass membrane protein</topology>
    </subcellularLocation>
</comment>
<evidence type="ECO:0000256" key="8">
    <source>
        <dbReference type="ARBA" id="ARBA00023004"/>
    </source>
</evidence>
<dbReference type="InterPro" id="IPR050860">
    <property type="entry name" value="FeoB_GTPase"/>
</dbReference>
<keyword evidence="7 15" id="KW-1133">Transmembrane helix</keyword>
<keyword evidence="14" id="KW-0479">Metal-binding</keyword>
<name>A0A832ELI5_9CREN</name>
<dbReference type="Gene3D" id="3.40.50.300">
    <property type="entry name" value="P-loop containing nucleotide triphosphate hydrolases"/>
    <property type="match status" value="1"/>
</dbReference>
<feature type="transmembrane region" description="Helical" evidence="15">
    <location>
        <begin position="554"/>
        <end position="573"/>
    </location>
</feature>
<keyword evidence="5 15" id="KW-0812">Transmembrane</keyword>
<feature type="binding site" evidence="14">
    <location>
        <position position="40"/>
    </location>
    <ligand>
        <name>Mg(2+)</name>
        <dbReference type="ChEBI" id="CHEBI:18420"/>
        <label>2</label>
    </ligand>
</feature>